<dbReference type="HAMAP" id="MF_00090">
    <property type="entry name" value="PIMT"/>
    <property type="match status" value="1"/>
</dbReference>
<dbReference type="InterPro" id="IPR029063">
    <property type="entry name" value="SAM-dependent_MTases_sf"/>
</dbReference>
<comment type="subcellular location">
    <subcellularLocation>
        <location evidence="1 7">Cytoplasm</location>
    </subcellularLocation>
</comment>
<dbReference type="Proteomes" id="UP000297890">
    <property type="component" value="Unassembled WGS sequence"/>
</dbReference>
<keyword evidence="5 7" id="KW-0808">Transferase</keyword>
<dbReference type="PANTHER" id="PTHR11579">
    <property type="entry name" value="PROTEIN-L-ISOASPARTATE O-METHYLTRANSFERASE"/>
    <property type="match status" value="1"/>
</dbReference>
<dbReference type="RefSeq" id="WP_135282434.1">
    <property type="nucleotide sequence ID" value="NZ_SRIO01000015.1"/>
</dbReference>
<dbReference type="NCBIfam" id="TIGR00080">
    <property type="entry name" value="pimt"/>
    <property type="match status" value="1"/>
</dbReference>
<evidence type="ECO:0000256" key="3">
    <source>
        <dbReference type="ARBA" id="ARBA00022490"/>
    </source>
</evidence>
<keyword evidence="9" id="KW-1185">Reference proteome</keyword>
<evidence type="ECO:0000256" key="7">
    <source>
        <dbReference type="HAMAP-Rule" id="MF_00090"/>
    </source>
</evidence>
<evidence type="ECO:0000256" key="4">
    <source>
        <dbReference type="ARBA" id="ARBA00022603"/>
    </source>
</evidence>
<comment type="similarity">
    <text evidence="2 7">Belongs to the methyltransferase superfamily. L-isoaspartyl/D-aspartyl protein methyltransferase family.</text>
</comment>
<dbReference type="GO" id="GO:0030091">
    <property type="term" value="P:protein repair"/>
    <property type="evidence" value="ECO:0007669"/>
    <property type="project" value="UniProtKB-UniRule"/>
</dbReference>
<dbReference type="EMBL" id="SRIO01000015">
    <property type="protein sequence ID" value="TFZ81796.1"/>
    <property type="molecule type" value="Genomic_DNA"/>
</dbReference>
<dbReference type="OrthoDB" id="9810066at2"/>
<dbReference type="PANTHER" id="PTHR11579:SF0">
    <property type="entry name" value="PROTEIN-L-ISOASPARTATE(D-ASPARTATE) O-METHYLTRANSFERASE"/>
    <property type="match status" value="1"/>
</dbReference>
<evidence type="ECO:0000256" key="2">
    <source>
        <dbReference type="ARBA" id="ARBA00005369"/>
    </source>
</evidence>
<protein>
    <recommendedName>
        <fullName evidence="7">Protein-L-isoaspartate O-methyltransferase</fullName>
        <ecNumber evidence="7">2.1.1.77</ecNumber>
    </recommendedName>
    <alternativeName>
        <fullName evidence="7">L-isoaspartyl protein carboxyl methyltransferase</fullName>
    </alternativeName>
    <alternativeName>
        <fullName evidence="7">Protein L-isoaspartyl methyltransferase</fullName>
    </alternativeName>
    <alternativeName>
        <fullName evidence="7">Protein-beta-aspartate methyltransferase</fullName>
        <shortName evidence="7">PIMT</shortName>
    </alternativeName>
</protein>
<evidence type="ECO:0000256" key="5">
    <source>
        <dbReference type="ARBA" id="ARBA00022679"/>
    </source>
</evidence>
<keyword evidence="4 7" id="KW-0489">Methyltransferase</keyword>
<gene>
    <name evidence="7" type="primary">pcm</name>
    <name evidence="8" type="ORF">E4680_10840</name>
</gene>
<reference evidence="8 9" key="1">
    <citation type="journal article" date="2019" name="ISME J.">
        <title>Candidatus Macondimonas diazotrophica, a novel gammaproteobacterial genus dominating crude-oil-contaminated coastal sediments.</title>
        <authorList>
            <person name="Karthikeyan S."/>
            <person name="Konstantinidis K."/>
        </authorList>
    </citation>
    <scope>NUCLEOTIDE SEQUENCE [LARGE SCALE GENOMIC DNA]</scope>
    <source>
        <strain evidence="8 9">KTK01</strain>
    </source>
</reference>
<dbReference type="Pfam" id="PF01135">
    <property type="entry name" value="PCMT"/>
    <property type="match status" value="1"/>
</dbReference>
<dbReference type="EC" id="2.1.1.77" evidence="7"/>
<keyword evidence="6 7" id="KW-0949">S-adenosyl-L-methionine</keyword>
<evidence type="ECO:0000313" key="8">
    <source>
        <dbReference type="EMBL" id="TFZ81796.1"/>
    </source>
</evidence>
<dbReference type="SUPFAM" id="SSF53335">
    <property type="entry name" value="S-adenosyl-L-methionine-dependent methyltransferases"/>
    <property type="match status" value="1"/>
</dbReference>
<organism evidence="8 9">
    <name type="scientific">Candidatus Macondimonas diazotrophica</name>
    <dbReference type="NCBI Taxonomy" id="2305248"/>
    <lineage>
        <taxon>Bacteria</taxon>
        <taxon>Pseudomonadati</taxon>
        <taxon>Pseudomonadota</taxon>
        <taxon>Gammaproteobacteria</taxon>
        <taxon>Chromatiales</taxon>
        <taxon>Ectothiorhodospiraceae</taxon>
        <taxon>Candidatus Macondimonas</taxon>
    </lineage>
</organism>
<dbReference type="FunFam" id="3.40.50.150:FF:000010">
    <property type="entry name" value="Protein-L-isoaspartate O-methyltransferase"/>
    <property type="match status" value="1"/>
</dbReference>
<dbReference type="GO" id="GO:0005737">
    <property type="term" value="C:cytoplasm"/>
    <property type="evidence" value="ECO:0007669"/>
    <property type="project" value="UniProtKB-SubCell"/>
</dbReference>
<comment type="catalytic activity">
    <reaction evidence="7">
        <text>[protein]-L-isoaspartate + S-adenosyl-L-methionine = [protein]-L-isoaspartate alpha-methyl ester + S-adenosyl-L-homocysteine</text>
        <dbReference type="Rhea" id="RHEA:12705"/>
        <dbReference type="Rhea" id="RHEA-COMP:12143"/>
        <dbReference type="Rhea" id="RHEA-COMP:12144"/>
        <dbReference type="ChEBI" id="CHEBI:57856"/>
        <dbReference type="ChEBI" id="CHEBI:59789"/>
        <dbReference type="ChEBI" id="CHEBI:90596"/>
        <dbReference type="ChEBI" id="CHEBI:90598"/>
        <dbReference type="EC" id="2.1.1.77"/>
    </reaction>
</comment>
<comment type="caution">
    <text evidence="8">The sequence shown here is derived from an EMBL/GenBank/DDBJ whole genome shotgun (WGS) entry which is preliminary data.</text>
</comment>
<comment type="function">
    <text evidence="7">Catalyzes the methyl esterification of L-isoaspartyl residues in peptides and proteins that result from spontaneous decomposition of normal L-aspartyl and L-asparaginyl residues. It plays a role in the repair and/or degradation of damaged proteins.</text>
</comment>
<dbReference type="NCBIfam" id="NF001453">
    <property type="entry name" value="PRK00312.1"/>
    <property type="match status" value="1"/>
</dbReference>
<proteinExistence type="inferred from homology"/>
<dbReference type="AlphaFoldDB" id="A0A4Z0F7W0"/>
<dbReference type="GO" id="GO:0004719">
    <property type="term" value="F:protein-L-isoaspartate (D-aspartate) O-methyltransferase activity"/>
    <property type="evidence" value="ECO:0007669"/>
    <property type="project" value="UniProtKB-UniRule"/>
</dbReference>
<keyword evidence="3 7" id="KW-0963">Cytoplasm</keyword>
<name>A0A4Z0F7W0_9GAMM</name>
<accession>A0A4Z0F7W0</accession>
<feature type="active site" evidence="7">
    <location>
        <position position="70"/>
    </location>
</feature>
<sequence>MSEAVLRGSGMTSLRTRKRMVERLVARGIRDERVLDLMARMPRHLFVEEALASRAYEDLALPIGFGQTISQPYMVARMTEALLQNGPLERVLEVGTGSGFQTALLASLVPQVYSVERIAPLLEQARRRLTRMRIANVRFHHSDGHWGWPEHAPFDAILVAAAPNEIPESLLMQLRIEGALVIPVGSGVNQRLMRYTRTPFGFADETLETVHFVPLQEGVG</sequence>
<dbReference type="GO" id="GO:0032259">
    <property type="term" value="P:methylation"/>
    <property type="evidence" value="ECO:0007669"/>
    <property type="project" value="UniProtKB-KW"/>
</dbReference>
<dbReference type="InterPro" id="IPR000682">
    <property type="entry name" value="PCMT"/>
</dbReference>
<evidence type="ECO:0000313" key="9">
    <source>
        <dbReference type="Proteomes" id="UP000297890"/>
    </source>
</evidence>
<evidence type="ECO:0000256" key="6">
    <source>
        <dbReference type="ARBA" id="ARBA00022691"/>
    </source>
</evidence>
<dbReference type="PROSITE" id="PS01279">
    <property type="entry name" value="PCMT"/>
    <property type="match status" value="1"/>
</dbReference>
<dbReference type="CDD" id="cd02440">
    <property type="entry name" value="AdoMet_MTases"/>
    <property type="match status" value="1"/>
</dbReference>
<evidence type="ECO:0000256" key="1">
    <source>
        <dbReference type="ARBA" id="ARBA00004496"/>
    </source>
</evidence>
<dbReference type="Gene3D" id="3.40.50.150">
    <property type="entry name" value="Vaccinia Virus protein VP39"/>
    <property type="match status" value="1"/>
</dbReference>